<feature type="region of interest" description="Disordered" evidence="1">
    <location>
        <begin position="26"/>
        <end position="49"/>
    </location>
</feature>
<comment type="caution">
    <text evidence="2">The sequence shown here is derived from an EMBL/GenBank/DDBJ whole genome shotgun (WGS) entry which is preliminary data.</text>
</comment>
<dbReference type="EMBL" id="ML978142">
    <property type="protein sequence ID" value="KAF2092858.1"/>
    <property type="molecule type" value="Genomic_DNA"/>
</dbReference>
<dbReference type="AlphaFoldDB" id="A0A9P4I4K7"/>
<evidence type="ECO:0000313" key="3">
    <source>
        <dbReference type="Proteomes" id="UP000799772"/>
    </source>
</evidence>
<sequence length="196" mass="21080">MRAAPVKKTIHTEYEHGVSWFSPLEVEQTTSPTEESHDGLGGPSPGAEVEPVLPLEDGPEASFSTACKSYAKGYTQTFRFVESAWVRFEAGELTLSAIAVPLTMAVHVLRMMESRIFEAFDGRMSHGEITEMLLHSASSGKDDDGDPFDTELLLVHESLVTLLDGSGDGGLAKAVHMTDSPVFLAGAGHEDLECPS</sequence>
<protein>
    <submittedName>
        <fullName evidence="2">Uncharacterized protein</fullName>
    </submittedName>
</protein>
<name>A0A9P4I4K7_9PEZI</name>
<gene>
    <name evidence="2" type="ORF">NA57DRAFT_82006</name>
</gene>
<reference evidence="2" key="1">
    <citation type="journal article" date="2020" name="Stud. Mycol.">
        <title>101 Dothideomycetes genomes: a test case for predicting lifestyles and emergence of pathogens.</title>
        <authorList>
            <person name="Haridas S."/>
            <person name="Albert R."/>
            <person name="Binder M."/>
            <person name="Bloem J."/>
            <person name="Labutti K."/>
            <person name="Salamov A."/>
            <person name="Andreopoulos B."/>
            <person name="Baker S."/>
            <person name="Barry K."/>
            <person name="Bills G."/>
            <person name="Bluhm B."/>
            <person name="Cannon C."/>
            <person name="Castanera R."/>
            <person name="Culley D."/>
            <person name="Daum C."/>
            <person name="Ezra D."/>
            <person name="Gonzalez J."/>
            <person name="Henrissat B."/>
            <person name="Kuo A."/>
            <person name="Liang C."/>
            <person name="Lipzen A."/>
            <person name="Lutzoni F."/>
            <person name="Magnuson J."/>
            <person name="Mondo S."/>
            <person name="Nolan M."/>
            <person name="Ohm R."/>
            <person name="Pangilinan J."/>
            <person name="Park H.-J."/>
            <person name="Ramirez L."/>
            <person name="Alfaro M."/>
            <person name="Sun H."/>
            <person name="Tritt A."/>
            <person name="Yoshinaga Y."/>
            <person name="Zwiers L.-H."/>
            <person name="Turgeon B."/>
            <person name="Goodwin S."/>
            <person name="Spatafora J."/>
            <person name="Crous P."/>
            <person name="Grigoriev I."/>
        </authorList>
    </citation>
    <scope>NUCLEOTIDE SEQUENCE</scope>
    <source>
        <strain evidence="2">CBS 133067</strain>
    </source>
</reference>
<accession>A0A9P4I4K7</accession>
<evidence type="ECO:0000256" key="1">
    <source>
        <dbReference type="SAM" id="MobiDB-lite"/>
    </source>
</evidence>
<dbReference type="Proteomes" id="UP000799772">
    <property type="component" value="Unassembled WGS sequence"/>
</dbReference>
<evidence type="ECO:0000313" key="2">
    <source>
        <dbReference type="EMBL" id="KAF2092858.1"/>
    </source>
</evidence>
<proteinExistence type="predicted"/>
<keyword evidence="3" id="KW-1185">Reference proteome</keyword>
<organism evidence="2 3">
    <name type="scientific">Rhizodiscina lignyota</name>
    <dbReference type="NCBI Taxonomy" id="1504668"/>
    <lineage>
        <taxon>Eukaryota</taxon>
        <taxon>Fungi</taxon>
        <taxon>Dikarya</taxon>
        <taxon>Ascomycota</taxon>
        <taxon>Pezizomycotina</taxon>
        <taxon>Dothideomycetes</taxon>
        <taxon>Pleosporomycetidae</taxon>
        <taxon>Aulographales</taxon>
        <taxon>Rhizodiscinaceae</taxon>
        <taxon>Rhizodiscina</taxon>
    </lineage>
</organism>